<reference evidence="1" key="1">
    <citation type="submission" date="2013-11" db="EMBL/GenBank/DDBJ databases">
        <title>Genome sequence of the fusiform rust pathogen reveals effectors for host alternation and coevolution with pine.</title>
        <authorList>
            <consortium name="DOE Joint Genome Institute"/>
            <person name="Smith K."/>
            <person name="Pendleton A."/>
            <person name="Kubisiak T."/>
            <person name="Anderson C."/>
            <person name="Salamov A."/>
            <person name="Aerts A."/>
            <person name="Riley R."/>
            <person name="Clum A."/>
            <person name="Lindquist E."/>
            <person name="Ence D."/>
            <person name="Campbell M."/>
            <person name="Kronenberg Z."/>
            <person name="Feau N."/>
            <person name="Dhillon B."/>
            <person name="Hamelin R."/>
            <person name="Burleigh J."/>
            <person name="Smith J."/>
            <person name="Yandell M."/>
            <person name="Nelson C."/>
            <person name="Grigoriev I."/>
            <person name="Davis J."/>
        </authorList>
    </citation>
    <scope>NUCLEOTIDE SEQUENCE</scope>
    <source>
        <strain evidence="1">G11</strain>
    </source>
</reference>
<dbReference type="Proteomes" id="UP000886653">
    <property type="component" value="Unassembled WGS sequence"/>
</dbReference>
<evidence type="ECO:0000313" key="1">
    <source>
        <dbReference type="EMBL" id="KAG0149767.1"/>
    </source>
</evidence>
<keyword evidence="2" id="KW-1185">Reference proteome</keyword>
<proteinExistence type="predicted"/>
<dbReference type="AlphaFoldDB" id="A0A9P6TEV5"/>
<sequence>QGWFYVHFSKVDEVFVFMQHDSMGSDGHGLCKCTTCGFQRHGLYEIEIPTL</sequence>
<name>A0A9P6TEV5_9BASI</name>
<organism evidence="1 2">
    <name type="scientific">Cronartium quercuum f. sp. fusiforme G11</name>
    <dbReference type="NCBI Taxonomy" id="708437"/>
    <lineage>
        <taxon>Eukaryota</taxon>
        <taxon>Fungi</taxon>
        <taxon>Dikarya</taxon>
        <taxon>Basidiomycota</taxon>
        <taxon>Pucciniomycotina</taxon>
        <taxon>Pucciniomycetes</taxon>
        <taxon>Pucciniales</taxon>
        <taxon>Coleosporiaceae</taxon>
        <taxon>Cronartium</taxon>
    </lineage>
</organism>
<gene>
    <name evidence="1" type="ORF">CROQUDRAFT_39327</name>
</gene>
<dbReference type="EMBL" id="MU167225">
    <property type="protein sequence ID" value="KAG0149767.1"/>
    <property type="molecule type" value="Genomic_DNA"/>
</dbReference>
<accession>A0A9P6TEV5</accession>
<feature type="non-terminal residue" evidence="1">
    <location>
        <position position="1"/>
    </location>
</feature>
<protein>
    <submittedName>
        <fullName evidence="1">Uncharacterized protein</fullName>
    </submittedName>
</protein>
<evidence type="ECO:0000313" key="2">
    <source>
        <dbReference type="Proteomes" id="UP000886653"/>
    </source>
</evidence>
<comment type="caution">
    <text evidence="1">The sequence shown here is derived from an EMBL/GenBank/DDBJ whole genome shotgun (WGS) entry which is preliminary data.</text>
</comment>